<dbReference type="Gene3D" id="3.60.21.10">
    <property type="match status" value="1"/>
</dbReference>
<evidence type="ECO:0000256" key="3">
    <source>
        <dbReference type="ARBA" id="ARBA00012643"/>
    </source>
</evidence>
<evidence type="ECO:0000256" key="6">
    <source>
        <dbReference type="ARBA" id="ARBA00022741"/>
    </source>
</evidence>
<accession>A0A8T2NA01</accession>
<evidence type="ECO:0000256" key="4">
    <source>
        <dbReference type="ARBA" id="ARBA00022723"/>
    </source>
</evidence>
<dbReference type="Pfam" id="PF02872">
    <property type="entry name" value="5_nucleotid_C"/>
    <property type="match status" value="1"/>
</dbReference>
<evidence type="ECO:0000313" key="13">
    <source>
        <dbReference type="Proteomes" id="UP000824540"/>
    </source>
</evidence>
<dbReference type="InterPro" id="IPR029052">
    <property type="entry name" value="Metallo-depent_PP-like"/>
</dbReference>
<dbReference type="OrthoDB" id="7722975at2759"/>
<protein>
    <recommendedName>
        <fullName evidence="3">5'-nucleotidase</fullName>
        <ecNumber evidence="3">3.1.3.5</ecNumber>
    </recommendedName>
    <alternativeName>
        <fullName evidence="8">Ecto-5'-nucleotidase</fullName>
    </alternativeName>
</protein>
<dbReference type="GO" id="GO:0005886">
    <property type="term" value="C:plasma membrane"/>
    <property type="evidence" value="ECO:0007669"/>
    <property type="project" value="TreeGrafter"/>
</dbReference>
<dbReference type="Pfam" id="PF00149">
    <property type="entry name" value="Metallophos"/>
    <property type="match status" value="1"/>
</dbReference>
<keyword evidence="7 9" id="KW-0378">Hydrolase</keyword>
<comment type="catalytic activity">
    <reaction evidence="1">
        <text>a ribonucleoside 5'-phosphate + H2O = a ribonucleoside + phosphate</text>
        <dbReference type="Rhea" id="RHEA:12484"/>
        <dbReference type="ChEBI" id="CHEBI:15377"/>
        <dbReference type="ChEBI" id="CHEBI:18254"/>
        <dbReference type="ChEBI" id="CHEBI:43474"/>
        <dbReference type="ChEBI" id="CHEBI:58043"/>
        <dbReference type="EC" id="3.1.3.5"/>
    </reaction>
</comment>
<dbReference type="InterPro" id="IPR006179">
    <property type="entry name" value="5_nucleotidase/apyrase"/>
</dbReference>
<keyword evidence="6 9" id="KW-0547">Nucleotide-binding</keyword>
<dbReference type="PANTHER" id="PTHR11575">
    <property type="entry name" value="5'-NUCLEOTIDASE-RELATED"/>
    <property type="match status" value="1"/>
</dbReference>
<evidence type="ECO:0000256" key="8">
    <source>
        <dbReference type="ARBA" id="ARBA00029793"/>
    </source>
</evidence>
<keyword evidence="5" id="KW-0732">Signal</keyword>
<evidence type="ECO:0000256" key="9">
    <source>
        <dbReference type="RuleBase" id="RU362119"/>
    </source>
</evidence>
<dbReference type="EC" id="3.1.3.5" evidence="3"/>
<keyword evidence="4" id="KW-0479">Metal-binding</keyword>
<dbReference type="PROSITE" id="PS00785">
    <property type="entry name" value="5_NUCLEOTIDASE_1"/>
    <property type="match status" value="1"/>
</dbReference>
<dbReference type="GO" id="GO:0046872">
    <property type="term" value="F:metal ion binding"/>
    <property type="evidence" value="ECO:0007669"/>
    <property type="project" value="UniProtKB-KW"/>
</dbReference>
<reference evidence="12" key="1">
    <citation type="thesis" date="2021" institute="BYU ScholarsArchive" country="Provo, UT, USA">
        <title>Applications of and Algorithms for Genome Assembly and Genomic Analyses with an Emphasis on Marine Teleosts.</title>
        <authorList>
            <person name="Pickett B.D."/>
        </authorList>
    </citation>
    <scope>NUCLEOTIDE SEQUENCE</scope>
    <source>
        <strain evidence="12">HI-2016</strain>
    </source>
</reference>
<evidence type="ECO:0000256" key="2">
    <source>
        <dbReference type="ARBA" id="ARBA00006654"/>
    </source>
</evidence>
<dbReference type="Proteomes" id="UP000824540">
    <property type="component" value="Unassembled WGS sequence"/>
</dbReference>
<dbReference type="AlphaFoldDB" id="A0A8T2NA01"/>
<dbReference type="PRINTS" id="PR01607">
    <property type="entry name" value="APYRASEFAMLY"/>
</dbReference>
<dbReference type="SUPFAM" id="SSF55816">
    <property type="entry name" value="5'-nucleotidase (syn. UDP-sugar hydrolase), C-terminal domain"/>
    <property type="match status" value="1"/>
</dbReference>
<evidence type="ECO:0000256" key="1">
    <source>
        <dbReference type="ARBA" id="ARBA00000815"/>
    </source>
</evidence>
<evidence type="ECO:0000313" key="12">
    <source>
        <dbReference type="EMBL" id="KAG9336160.1"/>
    </source>
</evidence>
<dbReference type="CDD" id="cd07409">
    <property type="entry name" value="MPP_CD73_N"/>
    <property type="match status" value="1"/>
</dbReference>
<dbReference type="InterPro" id="IPR006146">
    <property type="entry name" value="5'-Nucleotdase_CS"/>
</dbReference>
<proteinExistence type="inferred from homology"/>
<comment type="caution">
    <text evidence="12">The sequence shown here is derived from an EMBL/GenBank/DDBJ whole genome shotgun (WGS) entry which is preliminary data.</text>
</comment>
<dbReference type="InterPro" id="IPR008334">
    <property type="entry name" value="5'-Nucleotdase_C"/>
</dbReference>
<dbReference type="EMBL" id="JAFBMS010000102">
    <property type="protein sequence ID" value="KAG9336160.1"/>
    <property type="molecule type" value="Genomic_DNA"/>
</dbReference>
<keyword evidence="13" id="KW-1185">Reference proteome</keyword>
<dbReference type="InterPro" id="IPR036907">
    <property type="entry name" value="5'-Nucleotdase_C_sf"/>
</dbReference>
<gene>
    <name evidence="12" type="ORF">JZ751_002507</name>
</gene>
<dbReference type="GO" id="GO:0008253">
    <property type="term" value="F:5'-nucleotidase activity"/>
    <property type="evidence" value="ECO:0007669"/>
    <property type="project" value="UniProtKB-EC"/>
</dbReference>
<feature type="domain" description="Calcineurin-like phosphoesterase" evidence="10">
    <location>
        <begin position="64"/>
        <end position="277"/>
    </location>
</feature>
<evidence type="ECO:0000256" key="5">
    <source>
        <dbReference type="ARBA" id="ARBA00022729"/>
    </source>
</evidence>
<dbReference type="InterPro" id="IPR004843">
    <property type="entry name" value="Calcineurin-like_PHP"/>
</dbReference>
<evidence type="ECO:0000259" key="11">
    <source>
        <dbReference type="Pfam" id="PF02872"/>
    </source>
</evidence>
<dbReference type="PANTHER" id="PTHR11575:SF24">
    <property type="entry name" value="5'-NUCLEOTIDASE"/>
    <property type="match status" value="1"/>
</dbReference>
<dbReference type="SUPFAM" id="SSF56300">
    <property type="entry name" value="Metallo-dependent phosphatases"/>
    <property type="match status" value="1"/>
</dbReference>
<organism evidence="12 13">
    <name type="scientific">Albula glossodonta</name>
    <name type="common">roundjaw bonefish</name>
    <dbReference type="NCBI Taxonomy" id="121402"/>
    <lineage>
        <taxon>Eukaryota</taxon>
        <taxon>Metazoa</taxon>
        <taxon>Chordata</taxon>
        <taxon>Craniata</taxon>
        <taxon>Vertebrata</taxon>
        <taxon>Euteleostomi</taxon>
        <taxon>Actinopterygii</taxon>
        <taxon>Neopterygii</taxon>
        <taxon>Teleostei</taxon>
        <taxon>Albuliformes</taxon>
        <taxon>Albulidae</taxon>
        <taxon>Albula</taxon>
    </lineage>
</organism>
<dbReference type="GO" id="GO:0000166">
    <property type="term" value="F:nucleotide binding"/>
    <property type="evidence" value="ECO:0007669"/>
    <property type="project" value="UniProtKB-KW"/>
</dbReference>
<name>A0A8T2NA01_9TELE</name>
<dbReference type="FunFam" id="3.60.21.10:FF:000020">
    <property type="entry name" value="NT5E isoform 4"/>
    <property type="match status" value="1"/>
</dbReference>
<sequence length="583" mass="64514">SFPTDLAINNRCSTGYRTAVAALMEGGRGAVEKSNMKRLFKQLQLLTLFFCFRKFVYVSGLELTLLHTNDVHARVEETSVDSAKCNKAECFAGVARRYTKIKEIRNREQNVLLLDAGDQFQGTVWFNYYKGAEAAHFMNKLGYDAMAFGNHEFDNGVEGLLAPFLQKVNCSVLSANIKPDETLAPKLSGYFSPYKIFNIGSDKVAVVGYTTKETPDLSSPGPHLKFEDEVSALQVQVDKLITLGVNKIIALGHSGFEVDKAIARRVRGVDVVVGGHTNTFLYTGKPPSKEVPAGPYPFMVSSEDGRSIPVVQAYAFGKYLGYLRVTFDKAGNVVKSSGAPILLDSSYVGQTLVYLNGTFEECRFRECNLGNMICDAMVHHNLKYPDEVQWNHVSSCLMNSGGIRSSIDEQSRNGSITMEDILSVLPFGGTFDLVQLKGSTLREAFEHSVRRYGQKTGEFLQVAGIKVEFDLSKPAGSRVASLSLLCTMCRVPMYETLDPNKVYKLVLPSYMVDGGDGFSMIKKEKLKHDSGDMDISVIRSYIEQRKKVHSAVEGRIKIFNSAMRVNCSFVLLLVLTWAASAVF</sequence>
<dbReference type="FunFam" id="3.90.780.10:FF:000001">
    <property type="entry name" value="NT5E isoform 3"/>
    <property type="match status" value="1"/>
</dbReference>
<evidence type="ECO:0000256" key="7">
    <source>
        <dbReference type="ARBA" id="ARBA00022801"/>
    </source>
</evidence>
<evidence type="ECO:0000259" key="10">
    <source>
        <dbReference type="Pfam" id="PF00149"/>
    </source>
</evidence>
<dbReference type="GO" id="GO:0006196">
    <property type="term" value="P:AMP catabolic process"/>
    <property type="evidence" value="ECO:0007669"/>
    <property type="project" value="TreeGrafter"/>
</dbReference>
<dbReference type="Gene3D" id="3.90.780.10">
    <property type="entry name" value="5'-Nucleotidase, C-terminal domain"/>
    <property type="match status" value="1"/>
</dbReference>
<comment type="similarity">
    <text evidence="2 9">Belongs to the 5'-nucleotidase family.</text>
</comment>
<feature type="non-terminal residue" evidence="12">
    <location>
        <position position="583"/>
    </location>
</feature>
<feature type="domain" description="5'-Nucleotidase C-terminal" evidence="11">
    <location>
        <begin position="349"/>
        <end position="522"/>
    </location>
</feature>